<dbReference type="InterPro" id="IPR036513">
    <property type="entry name" value="STAS_dom_sf"/>
</dbReference>
<name>A0AA43Z2M5_9GAMM</name>
<feature type="domain" description="STAS" evidence="1">
    <location>
        <begin position="49"/>
        <end position="138"/>
    </location>
</feature>
<dbReference type="AlphaFoldDB" id="A0AA43Z2M5"/>
<gene>
    <name evidence="2" type="ORF">HA520_00505</name>
</gene>
<dbReference type="Gene3D" id="3.30.750.24">
    <property type="entry name" value="STAS domain"/>
    <property type="match status" value="1"/>
</dbReference>
<dbReference type="InterPro" id="IPR052706">
    <property type="entry name" value="Membrane-Transporter-like"/>
</dbReference>
<dbReference type="CDD" id="cd07042">
    <property type="entry name" value="STAS_SulP_like_sulfate_transporter"/>
    <property type="match status" value="1"/>
</dbReference>
<evidence type="ECO:0000259" key="1">
    <source>
        <dbReference type="PROSITE" id="PS50801"/>
    </source>
</evidence>
<dbReference type="SUPFAM" id="SSF52091">
    <property type="entry name" value="SpoIIaa-like"/>
    <property type="match status" value="1"/>
</dbReference>
<evidence type="ECO:0000313" key="3">
    <source>
        <dbReference type="Proteomes" id="UP000736384"/>
    </source>
</evidence>
<protein>
    <submittedName>
        <fullName evidence="2">SulP family inorganic anion transporter</fullName>
    </submittedName>
</protein>
<dbReference type="PROSITE" id="PS50801">
    <property type="entry name" value="STAS"/>
    <property type="match status" value="1"/>
</dbReference>
<sequence length="138" mass="14856">MAAHAAIALPACGVLVGGLLAALFFAHKVGHLLHIDSTSRDNGQARTCRVAGQVFFSSSSRFVDAFDFKEALNRVTIGLSHAHFRDITAVAALDKVVLKFRREGTEVAVLGLNEASATIVDRFAMHDKPDAIDTLMEH</sequence>
<evidence type="ECO:0000313" key="2">
    <source>
        <dbReference type="EMBL" id="NHN75778.1"/>
    </source>
</evidence>
<dbReference type="PANTHER" id="PTHR43310:SF1">
    <property type="entry name" value="SULFATE TRANSPORTER YBAR-RELATED"/>
    <property type="match status" value="1"/>
</dbReference>
<accession>A0AA43Z2M5</accession>
<comment type="caution">
    <text evidence="2">The sequence shown here is derived from an EMBL/GenBank/DDBJ whole genome shotgun (WGS) entry which is preliminary data.</text>
</comment>
<dbReference type="InterPro" id="IPR002645">
    <property type="entry name" value="STAS_dom"/>
</dbReference>
<dbReference type="EMBL" id="JAAPAP010000001">
    <property type="protein sequence ID" value="NHN75778.1"/>
    <property type="molecule type" value="Genomic_DNA"/>
</dbReference>
<reference evidence="2" key="1">
    <citation type="submission" date="2020-03" db="EMBL/GenBank/DDBJ databases">
        <title>Genome assembly of Azotobacter chroococcum W5.</title>
        <authorList>
            <person name="Kannepalli A."/>
        </authorList>
    </citation>
    <scope>NUCLEOTIDE SEQUENCE</scope>
    <source>
        <strain evidence="2">W5</strain>
    </source>
</reference>
<dbReference type="Pfam" id="PF01740">
    <property type="entry name" value="STAS"/>
    <property type="match status" value="1"/>
</dbReference>
<dbReference type="PANTHER" id="PTHR43310">
    <property type="entry name" value="SULFATE TRANSPORTER YBAR-RELATED"/>
    <property type="match status" value="1"/>
</dbReference>
<dbReference type="Proteomes" id="UP000736384">
    <property type="component" value="Unassembled WGS sequence"/>
</dbReference>
<proteinExistence type="predicted"/>
<organism evidence="2 3">
    <name type="scientific">Azotobacter chroococcum</name>
    <dbReference type="NCBI Taxonomy" id="353"/>
    <lineage>
        <taxon>Bacteria</taxon>
        <taxon>Pseudomonadati</taxon>
        <taxon>Pseudomonadota</taxon>
        <taxon>Gammaproteobacteria</taxon>
        <taxon>Pseudomonadales</taxon>
        <taxon>Pseudomonadaceae</taxon>
        <taxon>Azotobacter</taxon>
    </lineage>
</organism>